<feature type="region of interest" description="Disordered" evidence="1">
    <location>
        <begin position="18"/>
        <end position="49"/>
    </location>
</feature>
<evidence type="ECO:0000313" key="3">
    <source>
        <dbReference type="Proteomes" id="UP000729402"/>
    </source>
</evidence>
<accession>A0A8J5R7K2</accession>
<evidence type="ECO:0000256" key="1">
    <source>
        <dbReference type="SAM" id="MobiDB-lite"/>
    </source>
</evidence>
<evidence type="ECO:0000313" key="2">
    <source>
        <dbReference type="EMBL" id="KAG8043902.1"/>
    </source>
</evidence>
<dbReference type="PANTHER" id="PTHR11264">
    <property type="entry name" value="URACIL-DNA GLYCOSYLASE"/>
    <property type="match status" value="1"/>
</dbReference>
<dbReference type="AlphaFoldDB" id="A0A8J5R7K2"/>
<reference evidence="2" key="2">
    <citation type="submission" date="2021-02" db="EMBL/GenBank/DDBJ databases">
        <authorList>
            <person name="Kimball J.A."/>
            <person name="Haas M.W."/>
            <person name="Macchietto M."/>
            <person name="Kono T."/>
            <person name="Duquette J."/>
            <person name="Shao M."/>
        </authorList>
    </citation>
    <scope>NUCLEOTIDE SEQUENCE</scope>
    <source>
        <tissue evidence="2">Fresh leaf tissue</tissue>
    </source>
</reference>
<dbReference type="InterPro" id="IPR002043">
    <property type="entry name" value="UDG_fam1"/>
</dbReference>
<name>A0A8J5R7K2_ZIZPA</name>
<sequence length="126" mass="14431">MSGCTARCPLSHRCTLSSMRSTTPRRPCEGRHHRTVRERQADSHDKKGREQFTDAVIKTISQKKSGIVLILWANSAQAKTRLIDETKHHIFNPLIHLACLQTEILWMQALFTNESDLGEVEIICHR</sequence>
<organism evidence="2 3">
    <name type="scientific">Zizania palustris</name>
    <name type="common">Northern wild rice</name>
    <dbReference type="NCBI Taxonomy" id="103762"/>
    <lineage>
        <taxon>Eukaryota</taxon>
        <taxon>Viridiplantae</taxon>
        <taxon>Streptophyta</taxon>
        <taxon>Embryophyta</taxon>
        <taxon>Tracheophyta</taxon>
        <taxon>Spermatophyta</taxon>
        <taxon>Magnoliopsida</taxon>
        <taxon>Liliopsida</taxon>
        <taxon>Poales</taxon>
        <taxon>Poaceae</taxon>
        <taxon>BOP clade</taxon>
        <taxon>Oryzoideae</taxon>
        <taxon>Oryzeae</taxon>
        <taxon>Zizaniinae</taxon>
        <taxon>Zizania</taxon>
    </lineage>
</organism>
<gene>
    <name evidence="2" type="ORF">GUJ93_ZPchr0458g22316</name>
</gene>
<proteinExistence type="predicted"/>
<comment type="caution">
    <text evidence="2">The sequence shown here is derived from an EMBL/GenBank/DDBJ whole genome shotgun (WGS) entry which is preliminary data.</text>
</comment>
<dbReference type="OrthoDB" id="10031947at2759"/>
<reference evidence="2" key="1">
    <citation type="journal article" date="2021" name="bioRxiv">
        <title>Whole Genome Assembly and Annotation of Northern Wild Rice, Zizania palustris L., Supports a Whole Genome Duplication in the Zizania Genus.</title>
        <authorList>
            <person name="Haas M."/>
            <person name="Kono T."/>
            <person name="Macchietto M."/>
            <person name="Millas R."/>
            <person name="McGilp L."/>
            <person name="Shao M."/>
            <person name="Duquette J."/>
            <person name="Hirsch C.N."/>
            <person name="Kimball J."/>
        </authorList>
    </citation>
    <scope>NUCLEOTIDE SEQUENCE</scope>
    <source>
        <tissue evidence="2">Fresh leaf tissue</tissue>
    </source>
</reference>
<dbReference type="GO" id="GO:0097510">
    <property type="term" value="P:base-excision repair, AP site formation via deaminated base removal"/>
    <property type="evidence" value="ECO:0007669"/>
    <property type="project" value="TreeGrafter"/>
</dbReference>
<dbReference type="Proteomes" id="UP000729402">
    <property type="component" value="Unassembled WGS sequence"/>
</dbReference>
<feature type="compositionally biased region" description="Basic and acidic residues" evidence="1">
    <location>
        <begin position="37"/>
        <end position="49"/>
    </location>
</feature>
<protein>
    <submittedName>
        <fullName evidence="2">Uncharacterized protein</fullName>
    </submittedName>
</protein>
<dbReference type="EMBL" id="JAAALK010000953">
    <property type="protein sequence ID" value="KAG8043902.1"/>
    <property type="molecule type" value="Genomic_DNA"/>
</dbReference>
<dbReference type="GO" id="GO:0004844">
    <property type="term" value="F:uracil DNA N-glycosylase activity"/>
    <property type="evidence" value="ECO:0007669"/>
    <property type="project" value="InterPro"/>
</dbReference>
<keyword evidence="3" id="KW-1185">Reference proteome</keyword>
<dbReference type="PANTHER" id="PTHR11264:SF0">
    <property type="entry name" value="URACIL-DNA GLYCOSYLASE"/>
    <property type="match status" value="1"/>
</dbReference>